<evidence type="ECO:0000256" key="2">
    <source>
        <dbReference type="ARBA" id="ARBA00004249"/>
    </source>
</evidence>
<dbReference type="Gene3D" id="1.20.5.250">
    <property type="match status" value="1"/>
</dbReference>
<keyword evidence="18" id="KW-1185">Reference proteome</keyword>
<keyword evidence="14" id="KW-0437">Light-harvesting polypeptide</keyword>
<keyword evidence="13 15" id="KW-0472">Membrane</keyword>
<dbReference type="PRINTS" id="PR00674">
    <property type="entry name" value="LIGHTHARVSTB"/>
</dbReference>
<comment type="similarity">
    <text evidence="3">Belongs to the antenna complex beta subunit family.</text>
</comment>
<evidence type="ECO:0000256" key="9">
    <source>
        <dbReference type="ARBA" id="ARBA00022842"/>
    </source>
</evidence>
<gene>
    <name evidence="17" type="ORF">LXT13_07930</name>
</gene>
<keyword evidence="12" id="KW-0157">Chromophore</keyword>
<dbReference type="NCBIfam" id="NF040862">
    <property type="entry name" value="pufB_517_ASD"/>
    <property type="match status" value="1"/>
</dbReference>
<feature type="domain" description="Antenna complex alpha/beta subunit" evidence="16">
    <location>
        <begin position="37"/>
        <end position="71"/>
    </location>
</feature>
<dbReference type="Pfam" id="PF00556">
    <property type="entry name" value="LHC"/>
    <property type="match status" value="1"/>
</dbReference>
<dbReference type="InterPro" id="IPR035889">
    <property type="entry name" value="Light-harvesting_complex"/>
</dbReference>
<dbReference type="Proteomes" id="UP001200741">
    <property type="component" value="Unassembled WGS sequence"/>
</dbReference>
<keyword evidence="7 15" id="KW-0812">Transmembrane</keyword>
<evidence type="ECO:0000256" key="8">
    <source>
        <dbReference type="ARBA" id="ARBA00022723"/>
    </source>
</evidence>
<evidence type="ECO:0000256" key="15">
    <source>
        <dbReference type="SAM" id="Phobius"/>
    </source>
</evidence>
<reference evidence="17 18" key="1">
    <citation type="submission" date="2021-12" db="EMBL/GenBank/DDBJ databases">
        <title>Genome seq of P8.</title>
        <authorList>
            <person name="Seo T."/>
        </authorList>
    </citation>
    <scope>NUCLEOTIDE SEQUENCE [LARGE SCALE GENOMIC DNA]</scope>
    <source>
        <strain evidence="17 18">P8</strain>
    </source>
</reference>
<dbReference type="PROSITE" id="PS00969">
    <property type="entry name" value="ANTENNA_COMP_BETA"/>
    <property type="match status" value="1"/>
</dbReference>
<evidence type="ECO:0000256" key="14">
    <source>
        <dbReference type="ARBA" id="ARBA00023243"/>
    </source>
</evidence>
<sequence length="71" mass="7819">MEVPAARELRGTGREAVLGAIDMADNRSGSLSGLTENEAREFHGIFMSSFIGFTVVAAVAHVLVWMWRPWL</sequence>
<evidence type="ECO:0000256" key="3">
    <source>
        <dbReference type="ARBA" id="ARBA00011052"/>
    </source>
</evidence>
<evidence type="ECO:0000256" key="12">
    <source>
        <dbReference type="ARBA" id="ARBA00022991"/>
    </source>
</evidence>
<keyword evidence="6" id="KW-0042">Antenna complex</keyword>
<evidence type="ECO:0000256" key="7">
    <source>
        <dbReference type="ARBA" id="ARBA00022692"/>
    </source>
</evidence>
<keyword evidence="5" id="KW-0148">Chlorophyll</keyword>
<keyword evidence="9" id="KW-0460">Magnesium</keyword>
<evidence type="ECO:0000256" key="10">
    <source>
        <dbReference type="ARBA" id="ARBA00022956"/>
    </source>
</evidence>
<evidence type="ECO:0000256" key="1">
    <source>
        <dbReference type="ARBA" id="ARBA00002455"/>
    </source>
</evidence>
<evidence type="ECO:0000256" key="5">
    <source>
        <dbReference type="ARBA" id="ARBA00022494"/>
    </source>
</evidence>
<dbReference type="EMBL" id="JAJTWU010000003">
    <property type="protein sequence ID" value="MCE4554375.1"/>
    <property type="molecule type" value="Genomic_DNA"/>
</dbReference>
<comment type="subcellular location">
    <subcellularLocation>
        <location evidence="2">Cell inner membrane</location>
        <topology evidence="2">Single-pass type II membrane protein</topology>
    </subcellularLocation>
</comment>
<protein>
    <submittedName>
        <fullName evidence="17">Light-harvesting protein</fullName>
    </submittedName>
</protein>
<dbReference type="InterPro" id="IPR002362">
    <property type="entry name" value="LHB-1/5"/>
</dbReference>
<keyword evidence="8" id="KW-0479">Metal-binding</keyword>
<dbReference type="InterPro" id="IPR000066">
    <property type="entry name" value="Antenna_a/b"/>
</dbReference>
<name>A0ABS8XRL7_9BURK</name>
<dbReference type="InterPro" id="IPR023624">
    <property type="entry name" value="Antenna_beta_dom_sf"/>
</dbReference>
<comment type="function">
    <text evidence="1">Antenna complexes are light-harvesting systems, which transfer the excitation energy to the reaction centers.</text>
</comment>
<dbReference type="SUPFAM" id="SSF56918">
    <property type="entry name" value="Light-harvesting complex subunits"/>
    <property type="match status" value="1"/>
</dbReference>
<evidence type="ECO:0000259" key="16">
    <source>
        <dbReference type="Pfam" id="PF00556"/>
    </source>
</evidence>
<feature type="transmembrane region" description="Helical" evidence="15">
    <location>
        <begin position="45"/>
        <end position="67"/>
    </location>
</feature>
<evidence type="ECO:0000256" key="13">
    <source>
        <dbReference type="ARBA" id="ARBA00023136"/>
    </source>
</evidence>
<keyword evidence="11 15" id="KW-1133">Transmembrane helix</keyword>
<dbReference type="InterPro" id="IPR023623">
    <property type="entry name" value="Antenna_beta_CS"/>
</dbReference>
<evidence type="ECO:0000313" key="18">
    <source>
        <dbReference type="Proteomes" id="UP001200741"/>
    </source>
</evidence>
<proteinExistence type="inferred from homology"/>
<evidence type="ECO:0000256" key="4">
    <source>
        <dbReference type="ARBA" id="ARBA00022475"/>
    </source>
</evidence>
<comment type="caution">
    <text evidence="17">The sequence shown here is derived from an EMBL/GenBank/DDBJ whole genome shotgun (WGS) entry which is preliminary data.</text>
</comment>
<accession>A0ABS8XRL7</accession>
<evidence type="ECO:0000256" key="11">
    <source>
        <dbReference type="ARBA" id="ARBA00022989"/>
    </source>
</evidence>
<keyword evidence="4" id="KW-1003">Cell membrane</keyword>
<dbReference type="RefSeq" id="WP_233371299.1">
    <property type="nucleotide sequence ID" value="NZ_JAJTWU010000003.1"/>
</dbReference>
<organism evidence="17 18">
    <name type="scientific">Pelomonas cellulosilytica</name>
    <dbReference type="NCBI Taxonomy" id="2906762"/>
    <lineage>
        <taxon>Bacteria</taxon>
        <taxon>Pseudomonadati</taxon>
        <taxon>Pseudomonadota</taxon>
        <taxon>Betaproteobacteria</taxon>
        <taxon>Burkholderiales</taxon>
        <taxon>Sphaerotilaceae</taxon>
        <taxon>Roseateles</taxon>
    </lineage>
</organism>
<evidence type="ECO:0000313" key="17">
    <source>
        <dbReference type="EMBL" id="MCE4554375.1"/>
    </source>
</evidence>
<evidence type="ECO:0000256" key="6">
    <source>
        <dbReference type="ARBA" id="ARBA00022549"/>
    </source>
</evidence>
<keyword evidence="10" id="KW-0076">Bacteriochlorophyll</keyword>